<dbReference type="Gene3D" id="3.40.50.300">
    <property type="entry name" value="P-loop containing nucleotide triphosphate hydrolases"/>
    <property type="match status" value="1"/>
</dbReference>
<comment type="similarity">
    <text evidence="1">Belongs to the ABC transporter superfamily.</text>
</comment>
<feature type="compositionally biased region" description="Polar residues" evidence="6">
    <location>
        <begin position="243"/>
        <end position="253"/>
    </location>
</feature>
<feature type="region of interest" description="Disordered" evidence="6">
    <location>
        <begin position="234"/>
        <end position="253"/>
    </location>
</feature>
<dbReference type="PANTHER" id="PTHR43820:SF4">
    <property type="entry name" value="HIGH-AFFINITY BRANCHED-CHAIN AMINO ACID TRANSPORT ATP-BINDING PROTEIN LIVF"/>
    <property type="match status" value="1"/>
</dbReference>
<dbReference type="PANTHER" id="PTHR43820">
    <property type="entry name" value="HIGH-AFFINITY BRANCHED-CHAIN AMINO ACID TRANSPORT ATP-BINDING PROTEIN LIVF"/>
    <property type="match status" value="1"/>
</dbReference>
<evidence type="ECO:0000256" key="5">
    <source>
        <dbReference type="ARBA" id="ARBA00022970"/>
    </source>
</evidence>
<gene>
    <name evidence="8" type="ORF">ACFPYL_24150</name>
</gene>
<evidence type="ECO:0000256" key="6">
    <source>
        <dbReference type="SAM" id="MobiDB-lite"/>
    </source>
</evidence>
<evidence type="ECO:0000256" key="2">
    <source>
        <dbReference type="ARBA" id="ARBA00022448"/>
    </source>
</evidence>
<dbReference type="Proteomes" id="UP001596135">
    <property type="component" value="Unassembled WGS sequence"/>
</dbReference>
<dbReference type="InterPro" id="IPR017871">
    <property type="entry name" value="ABC_transporter-like_CS"/>
</dbReference>
<evidence type="ECO:0000313" key="8">
    <source>
        <dbReference type="EMBL" id="MFC6046199.1"/>
    </source>
</evidence>
<dbReference type="EMBL" id="JBHSRJ010000009">
    <property type="protein sequence ID" value="MFC6046199.1"/>
    <property type="molecule type" value="Genomic_DNA"/>
</dbReference>
<keyword evidence="5" id="KW-0029">Amino-acid transport</keyword>
<dbReference type="InterPro" id="IPR003439">
    <property type="entry name" value="ABC_transporter-like_ATP-bd"/>
</dbReference>
<keyword evidence="3" id="KW-0547">Nucleotide-binding</keyword>
<keyword evidence="9" id="KW-1185">Reference proteome</keyword>
<dbReference type="InterPro" id="IPR003593">
    <property type="entry name" value="AAA+_ATPase"/>
</dbReference>
<dbReference type="PROSITE" id="PS00211">
    <property type="entry name" value="ABC_TRANSPORTER_1"/>
    <property type="match status" value="1"/>
</dbReference>
<comment type="caution">
    <text evidence="8">The sequence shown here is derived from an EMBL/GenBank/DDBJ whole genome shotgun (WGS) entry which is preliminary data.</text>
</comment>
<evidence type="ECO:0000256" key="3">
    <source>
        <dbReference type="ARBA" id="ARBA00022741"/>
    </source>
</evidence>
<sequence>MSTPLLELDRLTLGYTSSPVVRDLSLQVGAGQVISLLGPNGAGKSTTLRACSRLLDPMSGRVLFRGVDTADLSAVQVARQGLVQMSDERSVFRALTVEEHFKLRHRGQRLDKTVAYDYFPALAKLAKRRTGLLSGGEQQMLGLGRALARRPEVLMVDELSLGLAPVIVQRLLPILRRYADETSSGVLLIEQHVQMALSISDHAYVLVHGDLILDGPADQLARDRHLLTASYMGESGGQHAASEPTNLQDANKP</sequence>
<dbReference type="InterPro" id="IPR052156">
    <property type="entry name" value="BCAA_Transport_ATP-bd_LivF"/>
</dbReference>
<dbReference type="SUPFAM" id="SSF52540">
    <property type="entry name" value="P-loop containing nucleoside triphosphate hydrolases"/>
    <property type="match status" value="1"/>
</dbReference>
<dbReference type="SMART" id="SM00382">
    <property type="entry name" value="AAA"/>
    <property type="match status" value="1"/>
</dbReference>
<organism evidence="8 9">
    <name type="scientific">Nocardioides hankookensis</name>
    <dbReference type="NCBI Taxonomy" id="443157"/>
    <lineage>
        <taxon>Bacteria</taxon>
        <taxon>Bacillati</taxon>
        <taxon>Actinomycetota</taxon>
        <taxon>Actinomycetes</taxon>
        <taxon>Propionibacteriales</taxon>
        <taxon>Nocardioidaceae</taxon>
        <taxon>Nocardioides</taxon>
    </lineage>
</organism>
<accession>A0ABW1LQT6</accession>
<dbReference type="GO" id="GO:0005524">
    <property type="term" value="F:ATP binding"/>
    <property type="evidence" value="ECO:0007669"/>
    <property type="project" value="UniProtKB-KW"/>
</dbReference>
<proteinExistence type="inferred from homology"/>
<reference evidence="9" key="1">
    <citation type="journal article" date="2019" name="Int. J. Syst. Evol. Microbiol.">
        <title>The Global Catalogue of Microorganisms (GCM) 10K type strain sequencing project: providing services to taxonomists for standard genome sequencing and annotation.</title>
        <authorList>
            <consortium name="The Broad Institute Genomics Platform"/>
            <consortium name="The Broad Institute Genome Sequencing Center for Infectious Disease"/>
            <person name="Wu L."/>
            <person name="Ma J."/>
        </authorList>
    </citation>
    <scope>NUCLEOTIDE SEQUENCE [LARGE SCALE GENOMIC DNA]</scope>
    <source>
        <strain evidence="9">CCUG 54522</strain>
    </source>
</reference>
<evidence type="ECO:0000313" key="9">
    <source>
        <dbReference type="Proteomes" id="UP001596135"/>
    </source>
</evidence>
<dbReference type="PROSITE" id="PS50893">
    <property type="entry name" value="ABC_TRANSPORTER_2"/>
    <property type="match status" value="1"/>
</dbReference>
<protein>
    <submittedName>
        <fullName evidence="8">ABC transporter ATP-binding protein</fullName>
    </submittedName>
</protein>
<name>A0ABW1LQT6_9ACTN</name>
<evidence type="ECO:0000256" key="4">
    <source>
        <dbReference type="ARBA" id="ARBA00022840"/>
    </source>
</evidence>
<evidence type="ECO:0000256" key="1">
    <source>
        <dbReference type="ARBA" id="ARBA00005417"/>
    </source>
</evidence>
<evidence type="ECO:0000259" key="7">
    <source>
        <dbReference type="PROSITE" id="PS50893"/>
    </source>
</evidence>
<keyword evidence="2" id="KW-0813">Transport</keyword>
<keyword evidence="4 8" id="KW-0067">ATP-binding</keyword>
<dbReference type="RefSeq" id="WP_379160786.1">
    <property type="nucleotide sequence ID" value="NZ_JBHSRJ010000009.1"/>
</dbReference>
<feature type="domain" description="ABC transporter" evidence="7">
    <location>
        <begin position="6"/>
        <end position="233"/>
    </location>
</feature>
<dbReference type="InterPro" id="IPR027417">
    <property type="entry name" value="P-loop_NTPase"/>
</dbReference>
<dbReference type="Pfam" id="PF00005">
    <property type="entry name" value="ABC_tran"/>
    <property type="match status" value="1"/>
</dbReference>